<evidence type="ECO:0000313" key="3">
    <source>
        <dbReference type="Proteomes" id="UP000217790"/>
    </source>
</evidence>
<gene>
    <name evidence="2" type="ORF">ARMGADRAFT_1086972</name>
</gene>
<dbReference type="InParanoid" id="A0A2H3CVR6"/>
<keyword evidence="3" id="KW-1185">Reference proteome</keyword>
<organism evidence="2 3">
    <name type="scientific">Armillaria gallica</name>
    <name type="common">Bulbous honey fungus</name>
    <name type="synonym">Armillaria bulbosa</name>
    <dbReference type="NCBI Taxonomy" id="47427"/>
    <lineage>
        <taxon>Eukaryota</taxon>
        <taxon>Fungi</taxon>
        <taxon>Dikarya</taxon>
        <taxon>Basidiomycota</taxon>
        <taxon>Agaricomycotina</taxon>
        <taxon>Agaricomycetes</taxon>
        <taxon>Agaricomycetidae</taxon>
        <taxon>Agaricales</taxon>
        <taxon>Marasmiineae</taxon>
        <taxon>Physalacriaceae</taxon>
        <taxon>Armillaria</taxon>
    </lineage>
</organism>
<dbReference type="Proteomes" id="UP000217790">
    <property type="component" value="Unassembled WGS sequence"/>
</dbReference>
<dbReference type="AlphaFoldDB" id="A0A2H3CVR6"/>
<feature type="region of interest" description="Disordered" evidence="1">
    <location>
        <begin position="1"/>
        <end position="25"/>
    </location>
</feature>
<feature type="compositionally biased region" description="Acidic residues" evidence="1">
    <location>
        <begin position="222"/>
        <end position="234"/>
    </location>
</feature>
<proteinExistence type="predicted"/>
<accession>A0A2H3CVR6</accession>
<dbReference type="EMBL" id="KZ293687">
    <property type="protein sequence ID" value="PBK85930.1"/>
    <property type="molecule type" value="Genomic_DNA"/>
</dbReference>
<dbReference type="OrthoDB" id="3048449at2759"/>
<protein>
    <submittedName>
        <fullName evidence="2">Uncharacterized protein</fullName>
    </submittedName>
</protein>
<name>A0A2H3CVR6_ARMGA</name>
<feature type="region of interest" description="Disordered" evidence="1">
    <location>
        <begin position="219"/>
        <end position="264"/>
    </location>
</feature>
<evidence type="ECO:0000256" key="1">
    <source>
        <dbReference type="SAM" id="MobiDB-lite"/>
    </source>
</evidence>
<evidence type="ECO:0000313" key="2">
    <source>
        <dbReference type="EMBL" id="PBK85930.1"/>
    </source>
</evidence>
<reference evidence="3" key="1">
    <citation type="journal article" date="2017" name="Nat. Ecol. Evol.">
        <title>Genome expansion and lineage-specific genetic innovations in the forest pathogenic fungi Armillaria.</title>
        <authorList>
            <person name="Sipos G."/>
            <person name="Prasanna A.N."/>
            <person name="Walter M.C."/>
            <person name="O'Connor E."/>
            <person name="Balint B."/>
            <person name="Krizsan K."/>
            <person name="Kiss B."/>
            <person name="Hess J."/>
            <person name="Varga T."/>
            <person name="Slot J."/>
            <person name="Riley R."/>
            <person name="Boka B."/>
            <person name="Rigling D."/>
            <person name="Barry K."/>
            <person name="Lee J."/>
            <person name="Mihaltcheva S."/>
            <person name="LaButti K."/>
            <person name="Lipzen A."/>
            <person name="Waldron R."/>
            <person name="Moloney N.M."/>
            <person name="Sperisen C."/>
            <person name="Kredics L."/>
            <person name="Vagvoelgyi C."/>
            <person name="Patrignani A."/>
            <person name="Fitzpatrick D."/>
            <person name="Nagy I."/>
            <person name="Doyle S."/>
            <person name="Anderson J.B."/>
            <person name="Grigoriev I.V."/>
            <person name="Gueldener U."/>
            <person name="Muensterkoetter M."/>
            <person name="Nagy L.G."/>
        </authorList>
    </citation>
    <scope>NUCLEOTIDE SEQUENCE [LARGE SCALE GENOMIC DNA]</scope>
    <source>
        <strain evidence="3">Ar21-2</strain>
    </source>
</reference>
<sequence length="277" mass="30336">MAPFTCSKGVTPQLELPPQGNTKKSPAISAELLPIQTKNNTDLLGDLESPLTSFMSLLPDNSARGLGPLSIDEKGLSLWPVKEESIVSDDADLPGDQGSHDNVNEPISTGFVTMLDDDLLDLQDESVVLHPDDVKGWETVGKNKGRCTPSPDPGSKSARFVASMKNRFDVLSDPVVDENKVTIEKTVKFVHDARQKNFENQLGDLFDRFLKDCEQNHATKVDDEDMSDGSETETSEPPPPKVNKGKFQDFHDTGIPGIDNKDLDPEIYTMLGKTLIS</sequence>